<proteinExistence type="predicted"/>
<accession>A0ABN5H0T7</accession>
<evidence type="ECO:0008006" key="3">
    <source>
        <dbReference type="Google" id="ProtNLM"/>
    </source>
</evidence>
<organism evidence="1 2">
    <name type="scientific">Sulfobacillus thermotolerans</name>
    <dbReference type="NCBI Taxonomy" id="338644"/>
    <lineage>
        <taxon>Bacteria</taxon>
        <taxon>Bacillati</taxon>
        <taxon>Bacillota</taxon>
        <taxon>Clostridia</taxon>
        <taxon>Eubacteriales</taxon>
        <taxon>Clostridiales Family XVII. Incertae Sedis</taxon>
        <taxon>Sulfobacillus</taxon>
    </lineage>
</organism>
<reference evidence="1 2" key="1">
    <citation type="journal article" date="2019" name="Sci. Rep.">
        <title>Sulfobacillus thermotolerans: new insights into resistance and metabolic capacities of acidophilic chemolithotrophs.</title>
        <authorList>
            <person name="Panyushkina A.E."/>
            <person name="Babenko V.V."/>
            <person name="Nikitina A.S."/>
            <person name="Selezneva O.V."/>
            <person name="Tsaplina I.A."/>
            <person name="Letarova M.A."/>
            <person name="Kostryukova E.S."/>
            <person name="Letarov A.V."/>
        </authorList>
    </citation>
    <scope>NUCLEOTIDE SEQUENCE [LARGE SCALE GENOMIC DNA]</scope>
    <source>
        <strain evidence="1 2">Kr1</strain>
    </source>
</reference>
<dbReference type="EMBL" id="CP019454">
    <property type="protein sequence ID" value="AUW94346.1"/>
    <property type="molecule type" value="Genomic_DNA"/>
</dbReference>
<sequence length="638" mass="71027">MPFIDDGGSPADLIGRLTTIRERSRDFYVQVFLVEIDNDIIAVHDFQQWGDFEDNSKTPRFIPSGLALAAPVVTSSGGNPRVAQGRYAVPAYPIYGLEQIDSEDKIRDFLSSRMTKTFDGEKLLRSLDKIVGAVAPRLKSQLAGKGLVVLCDMGDGAPYHRTSRPLSKNFVRVTESALGGDIYADLDEVLKRLWWAKLEEGAEWGHRLESTCSICGAVGETVSLYSKSWPLFRVTWSAPFSTELDVHELNEAIGLCQRCSAALSYGGKLFTDLSRPIPPQILQAAFQAGVDTKSKAGQSTVIRGVALPFPVLDNGLADEDYRDDYRHAVTHMRDEPRDGNGTAKHVAQIVGFESILPEEVIDDAFRLSIYYYTEANADIQLIATVEDVSPAHIQALMEVMEGTMHQQFDLLHMRDASIPRLLARAYGAGYLWQSLAHVLRGRPLARQRFLQRMARALNDIGKLTGGPQGLSELQAEAKFYAVFNVFWQAYSQLIHNGGEGMRTWQVLQEMAEGPSSDFVFSDVEDLGFIIGHLVRRFAAQFYSAQHKDFMRTRVMTFGSALTPDVVGYKALGRLQEFALKLDIHLDQEFRKKISAALAEFIHHEDVVQKNRDGFLAAFWAGYGLYGVSAPTQIEEALS</sequence>
<gene>
    <name evidence="1" type="ORF">BXT84_10680</name>
</gene>
<evidence type="ECO:0000313" key="2">
    <source>
        <dbReference type="Proteomes" id="UP000325292"/>
    </source>
</evidence>
<name>A0ABN5H0T7_9FIRM</name>
<evidence type="ECO:0000313" key="1">
    <source>
        <dbReference type="EMBL" id="AUW94346.1"/>
    </source>
</evidence>
<dbReference type="Proteomes" id="UP000325292">
    <property type="component" value="Chromosome"/>
</dbReference>
<protein>
    <recommendedName>
        <fullName evidence="3">CRISPR-associated protein</fullName>
    </recommendedName>
</protein>
<keyword evidence="2" id="KW-1185">Reference proteome</keyword>